<feature type="region of interest" description="Disordered" evidence="1">
    <location>
        <begin position="64"/>
        <end position="87"/>
    </location>
</feature>
<proteinExistence type="predicted"/>
<dbReference type="EMBL" id="HACA01003501">
    <property type="protein sequence ID" value="CDW20862.1"/>
    <property type="molecule type" value="Transcribed_RNA"/>
</dbReference>
<feature type="compositionally biased region" description="Basic and acidic residues" evidence="1">
    <location>
        <begin position="1"/>
        <end position="10"/>
    </location>
</feature>
<sequence length="87" mass="9758">MKNDGEDLSRKAGCRGDNLKGDSEFQSGMEEKIKENPTKSINPLANKLSVNQGRFGISLICEHRKPPSDRGHEEVKRQQNVALPRQI</sequence>
<name>A0A0K2T5M1_LEPSM</name>
<organism evidence="2">
    <name type="scientific">Lepeophtheirus salmonis</name>
    <name type="common">Salmon louse</name>
    <name type="synonym">Caligus salmonis</name>
    <dbReference type="NCBI Taxonomy" id="72036"/>
    <lineage>
        <taxon>Eukaryota</taxon>
        <taxon>Metazoa</taxon>
        <taxon>Ecdysozoa</taxon>
        <taxon>Arthropoda</taxon>
        <taxon>Crustacea</taxon>
        <taxon>Multicrustacea</taxon>
        <taxon>Hexanauplia</taxon>
        <taxon>Copepoda</taxon>
        <taxon>Siphonostomatoida</taxon>
        <taxon>Caligidae</taxon>
        <taxon>Lepeophtheirus</taxon>
    </lineage>
</organism>
<evidence type="ECO:0000313" key="2">
    <source>
        <dbReference type="EMBL" id="CDW20862.1"/>
    </source>
</evidence>
<accession>A0A0K2T5M1</accession>
<feature type="compositionally biased region" description="Basic and acidic residues" evidence="1">
    <location>
        <begin position="17"/>
        <end position="37"/>
    </location>
</feature>
<feature type="region of interest" description="Disordered" evidence="1">
    <location>
        <begin position="1"/>
        <end position="39"/>
    </location>
</feature>
<protein>
    <submittedName>
        <fullName evidence="2">Uncharacterized protein</fullName>
    </submittedName>
</protein>
<reference evidence="2" key="1">
    <citation type="submission" date="2014-05" db="EMBL/GenBank/DDBJ databases">
        <authorList>
            <person name="Chronopoulou M."/>
        </authorList>
    </citation>
    <scope>NUCLEOTIDE SEQUENCE</scope>
    <source>
        <tissue evidence="2">Whole organism</tissue>
    </source>
</reference>
<feature type="compositionally biased region" description="Basic and acidic residues" evidence="1">
    <location>
        <begin position="64"/>
        <end position="77"/>
    </location>
</feature>
<dbReference type="AlphaFoldDB" id="A0A0K2T5M1"/>
<evidence type="ECO:0000256" key="1">
    <source>
        <dbReference type="SAM" id="MobiDB-lite"/>
    </source>
</evidence>